<name>A0A084FZW3_PSEDA</name>
<keyword evidence="1" id="KW-0175">Coiled coil</keyword>
<organism evidence="3 4">
    <name type="scientific">Pseudallescheria apiosperma</name>
    <name type="common">Scedosporium apiospermum</name>
    <dbReference type="NCBI Taxonomy" id="563466"/>
    <lineage>
        <taxon>Eukaryota</taxon>
        <taxon>Fungi</taxon>
        <taxon>Dikarya</taxon>
        <taxon>Ascomycota</taxon>
        <taxon>Pezizomycotina</taxon>
        <taxon>Sordariomycetes</taxon>
        <taxon>Hypocreomycetidae</taxon>
        <taxon>Microascales</taxon>
        <taxon>Microascaceae</taxon>
        <taxon>Scedosporium</taxon>
    </lineage>
</organism>
<feature type="compositionally biased region" description="Basic and acidic residues" evidence="2">
    <location>
        <begin position="426"/>
        <end position="441"/>
    </location>
</feature>
<accession>A0A084FZW3</accession>
<dbReference type="OrthoDB" id="20105at2759"/>
<keyword evidence="4" id="KW-1185">Reference proteome</keyword>
<dbReference type="AlphaFoldDB" id="A0A084FZW3"/>
<gene>
    <name evidence="3" type="ORF">SAPIO_CDS8546</name>
</gene>
<dbReference type="VEuPathDB" id="FungiDB:SAPIO_CDS8546"/>
<reference evidence="3 4" key="1">
    <citation type="journal article" date="2014" name="Genome Announc.">
        <title>Draft genome sequence of the pathogenic fungus Scedosporium apiospermum.</title>
        <authorList>
            <person name="Vandeputte P."/>
            <person name="Ghamrawi S."/>
            <person name="Rechenmann M."/>
            <person name="Iltis A."/>
            <person name="Giraud S."/>
            <person name="Fleury M."/>
            <person name="Thornton C."/>
            <person name="Delhaes L."/>
            <person name="Meyer W."/>
            <person name="Papon N."/>
            <person name="Bouchara J.P."/>
        </authorList>
    </citation>
    <scope>NUCLEOTIDE SEQUENCE [LARGE SCALE GENOMIC DNA]</scope>
    <source>
        <strain evidence="3 4">IHEM 14462</strain>
    </source>
</reference>
<evidence type="ECO:0000256" key="2">
    <source>
        <dbReference type="SAM" id="MobiDB-lite"/>
    </source>
</evidence>
<dbReference type="GeneID" id="27727618"/>
<dbReference type="OMA" id="NMPVQAK"/>
<dbReference type="EMBL" id="JOWA01000121">
    <property type="protein sequence ID" value="KEZ40625.1"/>
    <property type="molecule type" value="Genomic_DNA"/>
</dbReference>
<sequence>MESSSTTLVTRDEEARRLKLQTVVLRDQKAALEDKLSEKDENIKKLVARCRQFESEVEAGKEAMRKQSVQMKTQTRDFVHLQTELQSLQSVSNDSAKLLAEKLALARELNTLRPELEHLKSQLSHQQTVIAEKLALERQLNSLEVELEAEKRSKQRQEDNSELHTRIQELEKKLAAEKKEKERVRKEGERALSEATAQHEMFEQRLETMKLKLRDTREELKKCQAELSDIQTSSINLSDVTEKTVALPAVRKQGKKRRVEEATMEITIPTPGAADQKGKRALKKRGLDVTLANVGEKSTFSITPFLNRTKILENEETDPFDEEEPEHSFLDSKATRDITAVQPPAKIASESVSSASAQPTAKPRGRPRKILGEIPSAKNSNTAKASRKKADDKTKTSKLDMVLEKVVEEAGEDGENEPAPVEAENSVEKETDTEPTVEKKASGVRGRVPARKLKAVPSTEALSGFEPEPKKKKRKLLGGPNKTLFDDDEGETVKKPAPKASVGGPRPLGKLGVSLGVKQNAFAGKAFSPLKRDRRGVQASFLA</sequence>
<feature type="compositionally biased region" description="Basic and acidic residues" evidence="2">
    <location>
        <begin position="388"/>
        <end position="408"/>
    </location>
</feature>
<proteinExistence type="predicted"/>
<evidence type="ECO:0000313" key="4">
    <source>
        <dbReference type="Proteomes" id="UP000028545"/>
    </source>
</evidence>
<feature type="compositionally biased region" description="Polar residues" evidence="2">
    <location>
        <begin position="350"/>
        <end position="359"/>
    </location>
</feature>
<comment type="caution">
    <text evidence="3">The sequence shown here is derived from an EMBL/GenBank/DDBJ whole genome shotgun (WGS) entry which is preliminary data.</text>
</comment>
<dbReference type="HOGENOM" id="CLU_022827_0_0_1"/>
<dbReference type="KEGG" id="sapo:SAPIO_CDS8546"/>
<feature type="compositionally biased region" description="Acidic residues" evidence="2">
    <location>
        <begin position="316"/>
        <end position="325"/>
    </location>
</feature>
<feature type="coiled-coil region" evidence="1">
    <location>
        <begin position="126"/>
        <end position="233"/>
    </location>
</feature>
<evidence type="ECO:0008006" key="5">
    <source>
        <dbReference type="Google" id="ProtNLM"/>
    </source>
</evidence>
<feature type="compositionally biased region" description="Basic and acidic residues" evidence="2">
    <location>
        <begin position="326"/>
        <end position="336"/>
    </location>
</feature>
<evidence type="ECO:0000256" key="1">
    <source>
        <dbReference type="SAM" id="Coils"/>
    </source>
</evidence>
<feature type="region of interest" description="Disordered" evidence="2">
    <location>
        <begin position="316"/>
        <end position="508"/>
    </location>
</feature>
<dbReference type="RefSeq" id="XP_016640424.1">
    <property type="nucleotide sequence ID" value="XM_016790161.1"/>
</dbReference>
<evidence type="ECO:0000313" key="3">
    <source>
        <dbReference type="EMBL" id="KEZ40625.1"/>
    </source>
</evidence>
<feature type="coiled-coil region" evidence="1">
    <location>
        <begin position="15"/>
        <end position="56"/>
    </location>
</feature>
<dbReference type="Proteomes" id="UP000028545">
    <property type="component" value="Unassembled WGS sequence"/>
</dbReference>
<protein>
    <recommendedName>
        <fullName evidence="5">Rossmann-fold NAD(P)(+)-binding protein</fullName>
    </recommendedName>
</protein>